<proteinExistence type="predicted"/>
<sequence length="99" mass="10765">MAAAIAGSTAYLFRYPFTTLWRNSSADDEIQTTKPVPHVRSNIIKIQRLGASLRGILDGDPHLNMVAPMAVAIGPYYHGLPELQEMEEAKQAAGGVFLP</sequence>
<reference evidence="1" key="2">
    <citation type="submission" date="2021-12" db="EMBL/GenBank/DDBJ databases">
        <title>Resequencing data analysis of finger millet.</title>
        <authorList>
            <person name="Hatakeyama M."/>
            <person name="Aluri S."/>
            <person name="Balachadran M.T."/>
            <person name="Sivarajan S.R."/>
            <person name="Poveda L."/>
            <person name="Shimizu-Inatsugi R."/>
            <person name="Schlapbach R."/>
            <person name="Sreeman S.M."/>
            <person name="Shimizu K.K."/>
        </authorList>
    </citation>
    <scope>NUCLEOTIDE SEQUENCE</scope>
</reference>
<protein>
    <submittedName>
        <fullName evidence="1">Uncharacterized protein</fullName>
    </submittedName>
</protein>
<dbReference type="EMBL" id="BQKI01000088">
    <property type="protein sequence ID" value="GJN36326.1"/>
    <property type="molecule type" value="Genomic_DNA"/>
</dbReference>
<evidence type="ECO:0000313" key="1">
    <source>
        <dbReference type="EMBL" id="GJN36326.1"/>
    </source>
</evidence>
<comment type="caution">
    <text evidence="1">The sequence shown here is derived from an EMBL/GenBank/DDBJ whole genome shotgun (WGS) entry which is preliminary data.</text>
</comment>
<keyword evidence="2" id="KW-1185">Reference proteome</keyword>
<gene>
    <name evidence="1" type="primary">gb25175</name>
    <name evidence="1" type="ORF">PR202_gb25175</name>
</gene>
<dbReference type="AlphaFoldDB" id="A0AAV5FMW0"/>
<evidence type="ECO:0000313" key="2">
    <source>
        <dbReference type="Proteomes" id="UP001054889"/>
    </source>
</evidence>
<organism evidence="1 2">
    <name type="scientific">Eleusine coracana subsp. coracana</name>
    <dbReference type="NCBI Taxonomy" id="191504"/>
    <lineage>
        <taxon>Eukaryota</taxon>
        <taxon>Viridiplantae</taxon>
        <taxon>Streptophyta</taxon>
        <taxon>Embryophyta</taxon>
        <taxon>Tracheophyta</taxon>
        <taxon>Spermatophyta</taxon>
        <taxon>Magnoliopsida</taxon>
        <taxon>Liliopsida</taxon>
        <taxon>Poales</taxon>
        <taxon>Poaceae</taxon>
        <taxon>PACMAD clade</taxon>
        <taxon>Chloridoideae</taxon>
        <taxon>Cynodonteae</taxon>
        <taxon>Eleusininae</taxon>
        <taxon>Eleusine</taxon>
    </lineage>
</organism>
<dbReference type="Proteomes" id="UP001054889">
    <property type="component" value="Unassembled WGS sequence"/>
</dbReference>
<accession>A0AAV5FMW0</accession>
<reference evidence="1" key="1">
    <citation type="journal article" date="2018" name="DNA Res.">
        <title>Multiple hybrid de novo genome assembly of finger millet, an orphan allotetraploid crop.</title>
        <authorList>
            <person name="Hatakeyama M."/>
            <person name="Aluri S."/>
            <person name="Balachadran M.T."/>
            <person name="Sivarajan S.R."/>
            <person name="Patrignani A."/>
            <person name="Gruter S."/>
            <person name="Poveda L."/>
            <person name="Shimizu-Inatsugi R."/>
            <person name="Baeten J."/>
            <person name="Francoijs K.J."/>
            <person name="Nataraja K.N."/>
            <person name="Reddy Y.A.N."/>
            <person name="Phadnis S."/>
            <person name="Ravikumar R.L."/>
            <person name="Schlapbach R."/>
            <person name="Sreeman S.M."/>
            <person name="Shimizu K.K."/>
        </authorList>
    </citation>
    <scope>NUCLEOTIDE SEQUENCE</scope>
</reference>
<name>A0AAV5FMW0_ELECO</name>